<protein>
    <submittedName>
        <fullName evidence="3">AraC-like ligand binding domain</fullName>
    </submittedName>
</protein>
<dbReference type="InterPro" id="IPR003313">
    <property type="entry name" value="AraC-bd"/>
</dbReference>
<name>A0A0K6IL67_9GAMM</name>
<dbReference type="RefSeq" id="WP_055462775.1">
    <property type="nucleotide sequence ID" value="NZ_CYHG01000004.1"/>
</dbReference>
<gene>
    <name evidence="3" type="ORF">Ga0061065_104260</name>
</gene>
<dbReference type="EMBL" id="CYHG01000004">
    <property type="protein sequence ID" value="CUB03829.1"/>
    <property type="molecule type" value="Genomic_DNA"/>
</dbReference>
<dbReference type="InterPro" id="IPR011051">
    <property type="entry name" value="RmlC_Cupin_sf"/>
</dbReference>
<dbReference type="Gene3D" id="2.60.120.10">
    <property type="entry name" value="Jelly Rolls"/>
    <property type="match status" value="1"/>
</dbReference>
<evidence type="ECO:0000256" key="1">
    <source>
        <dbReference type="ARBA" id="ARBA00023125"/>
    </source>
</evidence>
<dbReference type="OrthoDB" id="4205621at2"/>
<dbReference type="SUPFAM" id="SSF51182">
    <property type="entry name" value="RmlC-like cupins"/>
    <property type="match status" value="1"/>
</dbReference>
<proteinExistence type="predicted"/>
<feature type="domain" description="AraC-type arabinose-binding/dimerisation" evidence="2">
    <location>
        <begin position="42"/>
        <end position="93"/>
    </location>
</feature>
<dbReference type="GO" id="GO:0003677">
    <property type="term" value="F:DNA binding"/>
    <property type="evidence" value="ECO:0007669"/>
    <property type="project" value="UniProtKB-KW"/>
</dbReference>
<dbReference type="GO" id="GO:0006355">
    <property type="term" value="P:regulation of DNA-templated transcription"/>
    <property type="evidence" value="ECO:0007669"/>
    <property type="project" value="InterPro"/>
</dbReference>
<sequence length="121" mass="13702">MQFIRIYNDDQGKSHFGEVNIDVRDGGPIGLLSERFPAGEMIFRETPADYDFKWHPAPQRQLLFIIKGSCEFKVSNGETRQFKGGDVLLLEDTEGEGHCSKALNNEIRHSIFVTLPEGTVF</sequence>
<dbReference type="Proteomes" id="UP000182769">
    <property type="component" value="Unassembled WGS sequence"/>
</dbReference>
<dbReference type="Pfam" id="PF02311">
    <property type="entry name" value="AraC_binding"/>
    <property type="match status" value="1"/>
</dbReference>
<evidence type="ECO:0000259" key="2">
    <source>
        <dbReference type="Pfam" id="PF02311"/>
    </source>
</evidence>
<evidence type="ECO:0000313" key="3">
    <source>
        <dbReference type="EMBL" id="CUB03829.1"/>
    </source>
</evidence>
<evidence type="ECO:0000313" key="4">
    <source>
        <dbReference type="Proteomes" id="UP000182769"/>
    </source>
</evidence>
<keyword evidence="4" id="KW-1185">Reference proteome</keyword>
<accession>A0A0K6IL67</accession>
<dbReference type="STRING" id="1137284.GCA_001418205_01680"/>
<reference evidence="4" key="1">
    <citation type="submission" date="2015-08" db="EMBL/GenBank/DDBJ databases">
        <authorList>
            <person name="Varghese N."/>
        </authorList>
    </citation>
    <scope>NUCLEOTIDE SEQUENCE [LARGE SCALE GENOMIC DNA]</scope>
    <source>
        <strain evidence="4">JCM 18476</strain>
    </source>
</reference>
<dbReference type="InterPro" id="IPR014710">
    <property type="entry name" value="RmlC-like_jellyroll"/>
</dbReference>
<dbReference type="AlphaFoldDB" id="A0A0K6IL67"/>
<keyword evidence="1" id="KW-0238">DNA-binding</keyword>
<organism evidence="3 4">
    <name type="scientific">Marinomonas fungiae</name>
    <dbReference type="NCBI Taxonomy" id="1137284"/>
    <lineage>
        <taxon>Bacteria</taxon>
        <taxon>Pseudomonadati</taxon>
        <taxon>Pseudomonadota</taxon>
        <taxon>Gammaproteobacteria</taxon>
        <taxon>Oceanospirillales</taxon>
        <taxon>Oceanospirillaceae</taxon>
        <taxon>Marinomonas</taxon>
    </lineage>
</organism>